<evidence type="ECO:0000256" key="1">
    <source>
        <dbReference type="ARBA" id="ARBA00022553"/>
    </source>
</evidence>
<feature type="domain" description="Histidine kinase" evidence="8">
    <location>
        <begin position="84"/>
        <end position="296"/>
    </location>
</feature>
<dbReference type="PANTHER" id="PTHR43065:SF10">
    <property type="entry name" value="PEROXIDE STRESS-ACTIVATED HISTIDINE KINASE MAK3"/>
    <property type="match status" value="1"/>
</dbReference>
<dbReference type="GO" id="GO:0000155">
    <property type="term" value="F:phosphorelay sensor kinase activity"/>
    <property type="evidence" value="ECO:0007669"/>
    <property type="project" value="InterPro"/>
</dbReference>
<reference evidence="9" key="1">
    <citation type="submission" date="2019-10" db="EMBL/GenBank/DDBJ databases">
        <title>Metagenomic sequencing of thiosulfate-disproportionating enrichment culture.</title>
        <authorList>
            <person name="Umezawa K."/>
            <person name="Kojima H."/>
            <person name="Fukui M."/>
        </authorList>
    </citation>
    <scope>NUCLEOTIDE SEQUENCE</scope>
    <source>
        <strain evidence="9">45J</strain>
    </source>
</reference>
<evidence type="ECO:0000259" key="8">
    <source>
        <dbReference type="PROSITE" id="PS50109"/>
    </source>
</evidence>
<dbReference type="CDD" id="cd00075">
    <property type="entry name" value="HATPase"/>
    <property type="match status" value="1"/>
</dbReference>
<dbReference type="PANTHER" id="PTHR43065">
    <property type="entry name" value="SENSOR HISTIDINE KINASE"/>
    <property type="match status" value="1"/>
</dbReference>
<evidence type="ECO:0000256" key="6">
    <source>
        <dbReference type="ARBA" id="ARBA00023012"/>
    </source>
</evidence>
<dbReference type="SUPFAM" id="SSF55874">
    <property type="entry name" value="ATPase domain of HSP90 chaperone/DNA topoisomerase II/histidine kinase"/>
    <property type="match status" value="1"/>
</dbReference>
<dbReference type="GO" id="GO:0005524">
    <property type="term" value="F:ATP binding"/>
    <property type="evidence" value="ECO:0007669"/>
    <property type="project" value="UniProtKB-KW"/>
</dbReference>
<keyword evidence="7" id="KW-1133">Transmembrane helix</keyword>
<dbReference type="PROSITE" id="PS50109">
    <property type="entry name" value="HIS_KIN"/>
    <property type="match status" value="1"/>
</dbReference>
<dbReference type="PRINTS" id="PR00344">
    <property type="entry name" value="BCTRLSENSOR"/>
</dbReference>
<dbReference type="SMART" id="SM00388">
    <property type="entry name" value="HisKA"/>
    <property type="match status" value="1"/>
</dbReference>
<keyword evidence="6" id="KW-0902">Two-component regulatory system</keyword>
<evidence type="ECO:0000256" key="5">
    <source>
        <dbReference type="ARBA" id="ARBA00022840"/>
    </source>
</evidence>
<keyword evidence="2" id="KW-0808">Transferase</keyword>
<evidence type="ECO:0000256" key="4">
    <source>
        <dbReference type="ARBA" id="ARBA00022777"/>
    </source>
</evidence>
<proteinExistence type="predicted"/>
<dbReference type="InterPro" id="IPR005467">
    <property type="entry name" value="His_kinase_dom"/>
</dbReference>
<gene>
    <name evidence="9" type="ORF">A45J_0033</name>
</gene>
<dbReference type="SUPFAM" id="SSF47384">
    <property type="entry name" value="Homodimeric domain of signal transducing histidine kinase"/>
    <property type="match status" value="1"/>
</dbReference>
<keyword evidence="3" id="KW-0547">Nucleotide-binding</keyword>
<dbReference type="InterPro" id="IPR003594">
    <property type="entry name" value="HATPase_dom"/>
</dbReference>
<keyword evidence="1" id="KW-0597">Phosphoprotein</keyword>
<keyword evidence="4" id="KW-0418">Kinase</keyword>
<dbReference type="Pfam" id="PF02518">
    <property type="entry name" value="HATPase_c"/>
    <property type="match status" value="1"/>
</dbReference>
<evidence type="ECO:0000313" key="9">
    <source>
        <dbReference type="EMBL" id="GER92318.1"/>
    </source>
</evidence>
<dbReference type="InterPro" id="IPR036097">
    <property type="entry name" value="HisK_dim/P_sf"/>
</dbReference>
<evidence type="ECO:0000256" key="3">
    <source>
        <dbReference type="ARBA" id="ARBA00022741"/>
    </source>
</evidence>
<keyword evidence="5" id="KW-0067">ATP-binding</keyword>
<dbReference type="EMBL" id="BLAB01000001">
    <property type="protein sequence ID" value="GER92318.1"/>
    <property type="molecule type" value="Genomic_DNA"/>
</dbReference>
<name>A0A5J4KRI3_9ZZZZ</name>
<feature type="transmembrane region" description="Helical" evidence="7">
    <location>
        <begin position="12"/>
        <end position="32"/>
    </location>
</feature>
<organism evidence="9">
    <name type="scientific">hot springs metagenome</name>
    <dbReference type="NCBI Taxonomy" id="433727"/>
    <lineage>
        <taxon>unclassified sequences</taxon>
        <taxon>metagenomes</taxon>
        <taxon>ecological metagenomes</taxon>
    </lineage>
</organism>
<keyword evidence="7" id="KW-0472">Membrane</keyword>
<evidence type="ECO:0000256" key="2">
    <source>
        <dbReference type="ARBA" id="ARBA00022679"/>
    </source>
</evidence>
<dbReference type="InterPro" id="IPR036890">
    <property type="entry name" value="HATPase_C_sf"/>
</dbReference>
<keyword evidence="7" id="KW-0812">Transmembrane</keyword>
<sequence>MKADTYTSPDIVIIFLTVSIFLILLFIVVIFLPRLFKKHEIKTENADMNTLVNAFSALGNEIKSLKDQLVIKERLAALGEVSAGIAHEFRNPMGVITGYARLLLKSLDENDKRKEIVQGILKEIEDMNHIMEELLKFSKSEPIKKTDINLTKSIRDVVQDIDSSGHKIDFKCSEEVFIKGDEILLKQAIRNIIMNAVDAGNKVWIDVEREAHDMGHQAMNVEIQRDGVYINVMDNGAGIAEKDIDKIFMPFYTTKQGGIGIGLALVQKIVTEHGGNITVKSKEGEGSTFKVFLPME</sequence>
<dbReference type="CDD" id="cd00082">
    <property type="entry name" value="HisKA"/>
    <property type="match status" value="1"/>
</dbReference>
<comment type="caution">
    <text evidence="9">The sequence shown here is derived from an EMBL/GenBank/DDBJ whole genome shotgun (WGS) entry which is preliminary data.</text>
</comment>
<accession>A0A5J4KRI3</accession>
<dbReference type="Gene3D" id="3.30.565.10">
    <property type="entry name" value="Histidine kinase-like ATPase, C-terminal domain"/>
    <property type="match status" value="1"/>
</dbReference>
<dbReference type="Pfam" id="PF00512">
    <property type="entry name" value="HisKA"/>
    <property type="match status" value="1"/>
</dbReference>
<dbReference type="Gene3D" id="1.10.287.130">
    <property type="match status" value="1"/>
</dbReference>
<dbReference type="InterPro" id="IPR004358">
    <property type="entry name" value="Sig_transdc_His_kin-like_C"/>
</dbReference>
<protein>
    <recommendedName>
        <fullName evidence="8">Histidine kinase domain-containing protein</fullName>
    </recommendedName>
</protein>
<dbReference type="SMART" id="SM00387">
    <property type="entry name" value="HATPase_c"/>
    <property type="match status" value="1"/>
</dbReference>
<dbReference type="InterPro" id="IPR003661">
    <property type="entry name" value="HisK_dim/P_dom"/>
</dbReference>
<dbReference type="AlphaFoldDB" id="A0A5J4KRI3"/>
<evidence type="ECO:0000256" key="7">
    <source>
        <dbReference type="SAM" id="Phobius"/>
    </source>
</evidence>